<accession>A0ABP5ZWA5</accession>
<reference evidence="2" key="1">
    <citation type="journal article" date="2019" name="Int. J. Syst. Evol. Microbiol.">
        <title>The Global Catalogue of Microorganisms (GCM) 10K type strain sequencing project: providing services to taxonomists for standard genome sequencing and annotation.</title>
        <authorList>
            <consortium name="The Broad Institute Genomics Platform"/>
            <consortium name="The Broad Institute Genome Sequencing Center for Infectious Disease"/>
            <person name="Wu L."/>
            <person name="Ma J."/>
        </authorList>
    </citation>
    <scope>NUCLEOTIDE SEQUENCE [LARGE SCALE GENOMIC DNA]</scope>
    <source>
        <strain evidence="2">JCM 5062</strain>
    </source>
</reference>
<dbReference type="Proteomes" id="UP001499942">
    <property type="component" value="Unassembled WGS sequence"/>
</dbReference>
<organism evidence="1 2">
    <name type="scientific">Streptomyces gobitricini</name>
    <dbReference type="NCBI Taxonomy" id="68211"/>
    <lineage>
        <taxon>Bacteria</taxon>
        <taxon>Bacillati</taxon>
        <taxon>Actinomycetota</taxon>
        <taxon>Actinomycetes</taxon>
        <taxon>Kitasatosporales</taxon>
        <taxon>Streptomycetaceae</taxon>
        <taxon>Streptomyces</taxon>
    </lineage>
</organism>
<name>A0ABP5ZWA5_9ACTN</name>
<gene>
    <name evidence="1" type="ORF">GCM10010393_41700</name>
</gene>
<evidence type="ECO:0000313" key="1">
    <source>
        <dbReference type="EMBL" id="GAA2504756.1"/>
    </source>
</evidence>
<keyword evidence="2" id="KW-1185">Reference proteome</keyword>
<protein>
    <submittedName>
        <fullName evidence="1">Uncharacterized protein</fullName>
    </submittedName>
</protein>
<evidence type="ECO:0000313" key="2">
    <source>
        <dbReference type="Proteomes" id="UP001499942"/>
    </source>
</evidence>
<dbReference type="EMBL" id="BAAASR010000022">
    <property type="protein sequence ID" value="GAA2504756.1"/>
    <property type="molecule type" value="Genomic_DNA"/>
</dbReference>
<sequence length="48" mass="5403">MVFFLGLLRGKLNSGLRNADQRAYVIRGVRPGPQRRRAVVALSNPLRL</sequence>
<proteinExistence type="predicted"/>
<comment type="caution">
    <text evidence="1">The sequence shown here is derived from an EMBL/GenBank/DDBJ whole genome shotgun (WGS) entry which is preliminary data.</text>
</comment>